<evidence type="ECO:0000313" key="3">
    <source>
        <dbReference type="EMBL" id="KAK4128656.1"/>
    </source>
</evidence>
<name>A0AAN6UBS1_9PEZI</name>
<evidence type="ECO:0000313" key="4">
    <source>
        <dbReference type="Proteomes" id="UP001302602"/>
    </source>
</evidence>
<keyword evidence="4" id="KW-1185">Reference proteome</keyword>
<dbReference type="InterPro" id="IPR040200">
    <property type="entry name" value="Mug57-like"/>
</dbReference>
<gene>
    <name evidence="3" type="ORF">N657DRAFT_639143</name>
</gene>
<dbReference type="AlphaFoldDB" id="A0AAN6UBS1"/>
<dbReference type="PANTHER" id="PTHR28156:SF1">
    <property type="entry name" value="FAS1 DOMAIN-CONTAINING PROTEIN YDR262W"/>
    <property type="match status" value="1"/>
</dbReference>
<proteinExistence type="predicted"/>
<dbReference type="SUPFAM" id="SSF82153">
    <property type="entry name" value="FAS1 domain"/>
    <property type="match status" value="1"/>
</dbReference>
<evidence type="ECO:0000256" key="2">
    <source>
        <dbReference type="SAM" id="MobiDB-lite"/>
    </source>
</evidence>
<dbReference type="Proteomes" id="UP001302602">
    <property type="component" value="Unassembled WGS sequence"/>
</dbReference>
<dbReference type="InterPro" id="IPR036378">
    <property type="entry name" value="FAS1_dom_sf"/>
</dbReference>
<reference evidence="3" key="2">
    <citation type="submission" date="2023-05" db="EMBL/GenBank/DDBJ databases">
        <authorList>
            <consortium name="Lawrence Berkeley National Laboratory"/>
            <person name="Steindorff A."/>
            <person name="Hensen N."/>
            <person name="Bonometti L."/>
            <person name="Westerberg I."/>
            <person name="Brannstrom I.O."/>
            <person name="Guillou S."/>
            <person name="Cros-Aarteil S."/>
            <person name="Calhoun S."/>
            <person name="Haridas S."/>
            <person name="Kuo A."/>
            <person name="Mondo S."/>
            <person name="Pangilinan J."/>
            <person name="Riley R."/>
            <person name="Labutti K."/>
            <person name="Andreopoulos B."/>
            <person name="Lipzen A."/>
            <person name="Chen C."/>
            <person name="Yanf M."/>
            <person name="Daum C."/>
            <person name="Ng V."/>
            <person name="Clum A."/>
            <person name="Ohm R."/>
            <person name="Martin F."/>
            <person name="Silar P."/>
            <person name="Natvig D."/>
            <person name="Lalanne C."/>
            <person name="Gautier V."/>
            <person name="Ament-Velasquez S.L."/>
            <person name="Kruys A."/>
            <person name="Hutchinson M.I."/>
            <person name="Powell A.J."/>
            <person name="Barry K."/>
            <person name="Miller A.N."/>
            <person name="Grigoriev I.V."/>
            <person name="Debuchy R."/>
            <person name="Gladieux P."/>
            <person name="Thoren M.H."/>
            <person name="Johannesson H."/>
        </authorList>
    </citation>
    <scope>NUCLEOTIDE SEQUENCE</scope>
    <source>
        <strain evidence="3">CBS 731.68</strain>
    </source>
</reference>
<dbReference type="PANTHER" id="PTHR28156">
    <property type="entry name" value="FAS1 DOMAIN-CONTAINING PROTEIN YDR262W"/>
    <property type="match status" value="1"/>
</dbReference>
<accession>A0AAN6UBS1</accession>
<evidence type="ECO:0008006" key="5">
    <source>
        <dbReference type="Google" id="ProtNLM"/>
    </source>
</evidence>
<evidence type="ECO:0000256" key="1">
    <source>
        <dbReference type="ARBA" id="ARBA00022729"/>
    </source>
</evidence>
<keyword evidence="1" id="KW-0732">Signal</keyword>
<dbReference type="RefSeq" id="XP_062652427.1">
    <property type="nucleotide sequence ID" value="XM_062791719.1"/>
</dbReference>
<reference evidence="3" key="1">
    <citation type="journal article" date="2023" name="Mol. Phylogenet. Evol.">
        <title>Genome-scale phylogeny and comparative genomics of the fungal order Sordariales.</title>
        <authorList>
            <person name="Hensen N."/>
            <person name="Bonometti L."/>
            <person name="Westerberg I."/>
            <person name="Brannstrom I.O."/>
            <person name="Guillou S."/>
            <person name="Cros-Aarteil S."/>
            <person name="Calhoun S."/>
            <person name="Haridas S."/>
            <person name="Kuo A."/>
            <person name="Mondo S."/>
            <person name="Pangilinan J."/>
            <person name="Riley R."/>
            <person name="LaButti K."/>
            <person name="Andreopoulos B."/>
            <person name="Lipzen A."/>
            <person name="Chen C."/>
            <person name="Yan M."/>
            <person name="Daum C."/>
            <person name="Ng V."/>
            <person name="Clum A."/>
            <person name="Steindorff A."/>
            <person name="Ohm R.A."/>
            <person name="Martin F."/>
            <person name="Silar P."/>
            <person name="Natvig D.O."/>
            <person name="Lalanne C."/>
            <person name="Gautier V."/>
            <person name="Ament-Velasquez S.L."/>
            <person name="Kruys A."/>
            <person name="Hutchinson M.I."/>
            <person name="Powell A.J."/>
            <person name="Barry K."/>
            <person name="Miller A.N."/>
            <person name="Grigoriev I.V."/>
            <person name="Debuchy R."/>
            <person name="Gladieux P."/>
            <person name="Hiltunen Thoren M."/>
            <person name="Johannesson H."/>
        </authorList>
    </citation>
    <scope>NUCLEOTIDE SEQUENCE</scope>
    <source>
        <strain evidence="3">CBS 731.68</strain>
    </source>
</reference>
<dbReference type="EMBL" id="MU853223">
    <property type="protein sequence ID" value="KAK4128656.1"/>
    <property type="molecule type" value="Genomic_DNA"/>
</dbReference>
<dbReference type="GeneID" id="87828488"/>
<sequence length="156" mass="17654">MGRDRSINLFAGYVCSGQQIPDSPLASRAYRYCYSFVRDIESASRRLEDSAQNTTVLAPLNSAVEKLPRKPWEDPRDYGALGPDAYEGGEGHERAQRNLRRFVEAHLVPVSPWQEGEQMKPIGGDREIWWEEKDGTRLVSNTFLHVVSLLEMTAAD</sequence>
<organism evidence="3 4">
    <name type="scientific">Parathielavia appendiculata</name>
    <dbReference type="NCBI Taxonomy" id="2587402"/>
    <lineage>
        <taxon>Eukaryota</taxon>
        <taxon>Fungi</taxon>
        <taxon>Dikarya</taxon>
        <taxon>Ascomycota</taxon>
        <taxon>Pezizomycotina</taxon>
        <taxon>Sordariomycetes</taxon>
        <taxon>Sordariomycetidae</taxon>
        <taxon>Sordariales</taxon>
        <taxon>Chaetomiaceae</taxon>
        <taxon>Parathielavia</taxon>
    </lineage>
</organism>
<comment type="caution">
    <text evidence="3">The sequence shown here is derived from an EMBL/GenBank/DDBJ whole genome shotgun (WGS) entry which is preliminary data.</text>
</comment>
<protein>
    <recommendedName>
        <fullName evidence="5">FAS1 domain-containing protein</fullName>
    </recommendedName>
</protein>
<feature type="region of interest" description="Disordered" evidence="2">
    <location>
        <begin position="69"/>
        <end position="92"/>
    </location>
</feature>